<gene>
    <name evidence="3" type="ORF">GCM10009744_20270</name>
</gene>
<dbReference type="PROSITE" id="PS51257">
    <property type="entry name" value="PROKAR_LIPOPROTEIN"/>
    <property type="match status" value="1"/>
</dbReference>
<comment type="caution">
    <text evidence="3">The sequence shown here is derived from an EMBL/GenBank/DDBJ whole genome shotgun (WGS) entry which is preliminary data.</text>
</comment>
<feature type="region of interest" description="Disordered" evidence="1">
    <location>
        <begin position="29"/>
        <end position="68"/>
    </location>
</feature>
<organism evidence="3 4">
    <name type="scientific">Kribbella alba</name>
    <dbReference type="NCBI Taxonomy" id="190197"/>
    <lineage>
        <taxon>Bacteria</taxon>
        <taxon>Bacillati</taxon>
        <taxon>Actinomycetota</taxon>
        <taxon>Actinomycetes</taxon>
        <taxon>Propionibacteriales</taxon>
        <taxon>Kribbellaceae</taxon>
        <taxon>Kribbella</taxon>
    </lineage>
</organism>
<dbReference type="RefSeq" id="WP_344110743.1">
    <property type="nucleotide sequence ID" value="NZ_BAAANE010000004.1"/>
</dbReference>
<feature type="compositionally biased region" description="Low complexity" evidence="1">
    <location>
        <begin position="29"/>
        <end position="43"/>
    </location>
</feature>
<evidence type="ECO:0008006" key="5">
    <source>
        <dbReference type="Google" id="ProtNLM"/>
    </source>
</evidence>
<protein>
    <recommendedName>
        <fullName evidence="5">Sensor domain-containing protein</fullName>
    </recommendedName>
</protein>
<name>A0ABP4R306_9ACTN</name>
<evidence type="ECO:0000256" key="2">
    <source>
        <dbReference type="SAM" id="SignalP"/>
    </source>
</evidence>
<dbReference type="Proteomes" id="UP001501319">
    <property type="component" value="Unassembled WGS sequence"/>
</dbReference>
<evidence type="ECO:0000256" key="1">
    <source>
        <dbReference type="SAM" id="MobiDB-lite"/>
    </source>
</evidence>
<sequence>MVNKRSLLSTALAAGLALVLVACSGGSDTAGSSTPSATTASSTPPSPTPSSTPSATPTASTPVAAKPRTKAELTKALLALTDLPAGFAIDPDTSDDGSRLTSKEARCKGVVSVFNTQTAPGSKASVTRLFSGGQQGPFVQETLDAMGSPQAATALISRTRAAVRSCSQAKLTIPGAGTSTVRISELSAPTQGTSPMAVRFAASSGPLAGFELIFVITGLSDVVLGMSFDAPDDMEAATADAYDKAAKVLGTTKTGT</sequence>
<evidence type="ECO:0000313" key="4">
    <source>
        <dbReference type="Proteomes" id="UP001501319"/>
    </source>
</evidence>
<keyword evidence="4" id="KW-1185">Reference proteome</keyword>
<dbReference type="Gene3D" id="3.40.1000.70">
    <property type="entry name" value="PknH-like extracellular domain"/>
    <property type="match status" value="1"/>
</dbReference>
<feature type="compositionally biased region" description="Low complexity" evidence="1">
    <location>
        <begin position="51"/>
        <end position="62"/>
    </location>
</feature>
<keyword evidence="2" id="KW-0732">Signal</keyword>
<reference evidence="4" key="1">
    <citation type="journal article" date="2019" name="Int. J. Syst. Evol. Microbiol.">
        <title>The Global Catalogue of Microorganisms (GCM) 10K type strain sequencing project: providing services to taxonomists for standard genome sequencing and annotation.</title>
        <authorList>
            <consortium name="The Broad Institute Genomics Platform"/>
            <consortium name="The Broad Institute Genome Sequencing Center for Infectious Disease"/>
            <person name="Wu L."/>
            <person name="Ma J."/>
        </authorList>
    </citation>
    <scope>NUCLEOTIDE SEQUENCE [LARGE SCALE GENOMIC DNA]</scope>
    <source>
        <strain evidence="4">JCM 14306</strain>
    </source>
</reference>
<dbReference type="EMBL" id="BAAANE010000004">
    <property type="protein sequence ID" value="GAA1631958.1"/>
    <property type="molecule type" value="Genomic_DNA"/>
</dbReference>
<dbReference type="InterPro" id="IPR038232">
    <property type="entry name" value="PknH-like_Extracell_sf"/>
</dbReference>
<evidence type="ECO:0000313" key="3">
    <source>
        <dbReference type="EMBL" id="GAA1631958.1"/>
    </source>
</evidence>
<proteinExistence type="predicted"/>
<feature type="signal peptide" evidence="2">
    <location>
        <begin position="1"/>
        <end position="22"/>
    </location>
</feature>
<feature type="chain" id="PRO_5047397289" description="Sensor domain-containing protein" evidence="2">
    <location>
        <begin position="23"/>
        <end position="256"/>
    </location>
</feature>
<accession>A0ABP4R306</accession>